<sequence>MPPLEEVEIPTTYIFCGKPLASVTDPTNNALAQQEANIEATAHSSTIKDGMSRHDETTPILKIRQLKRLQGDKRTNLPPPPGCRFIHTEPMSVEESDIEMEIAFKRNLKFPNFGAETSSDSENDN</sequence>
<dbReference type="Proteomes" id="UP000000305">
    <property type="component" value="Unassembled WGS sequence"/>
</dbReference>
<dbReference type="PhylomeDB" id="E9HWL3"/>
<accession>E9HWL3</accession>
<dbReference type="AlphaFoldDB" id="E9HWL3"/>
<proteinExistence type="predicted"/>
<evidence type="ECO:0000313" key="2">
    <source>
        <dbReference type="Proteomes" id="UP000000305"/>
    </source>
</evidence>
<evidence type="ECO:0000313" key="1">
    <source>
        <dbReference type="EMBL" id="EFX63867.1"/>
    </source>
</evidence>
<dbReference type="InParanoid" id="E9HWL3"/>
<protein>
    <submittedName>
        <fullName evidence="1">Uncharacterized protein</fullName>
    </submittedName>
</protein>
<dbReference type="EMBL" id="GL732938">
    <property type="protein sequence ID" value="EFX63867.1"/>
    <property type="molecule type" value="Genomic_DNA"/>
</dbReference>
<name>E9HWL3_DAPPU</name>
<reference evidence="1 2" key="1">
    <citation type="journal article" date="2011" name="Science">
        <title>The ecoresponsive genome of Daphnia pulex.</title>
        <authorList>
            <person name="Colbourne J.K."/>
            <person name="Pfrender M.E."/>
            <person name="Gilbert D."/>
            <person name="Thomas W.K."/>
            <person name="Tucker A."/>
            <person name="Oakley T.H."/>
            <person name="Tokishita S."/>
            <person name="Aerts A."/>
            <person name="Arnold G.J."/>
            <person name="Basu M.K."/>
            <person name="Bauer D.J."/>
            <person name="Caceres C.E."/>
            <person name="Carmel L."/>
            <person name="Casola C."/>
            <person name="Choi J.H."/>
            <person name="Detter J.C."/>
            <person name="Dong Q."/>
            <person name="Dusheyko S."/>
            <person name="Eads B.D."/>
            <person name="Frohlich T."/>
            <person name="Geiler-Samerotte K.A."/>
            <person name="Gerlach D."/>
            <person name="Hatcher P."/>
            <person name="Jogdeo S."/>
            <person name="Krijgsveld J."/>
            <person name="Kriventseva E.V."/>
            <person name="Kultz D."/>
            <person name="Laforsch C."/>
            <person name="Lindquist E."/>
            <person name="Lopez J."/>
            <person name="Manak J.R."/>
            <person name="Muller J."/>
            <person name="Pangilinan J."/>
            <person name="Patwardhan R.P."/>
            <person name="Pitluck S."/>
            <person name="Pritham E.J."/>
            <person name="Rechtsteiner A."/>
            <person name="Rho M."/>
            <person name="Rogozin I.B."/>
            <person name="Sakarya O."/>
            <person name="Salamov A."/>
            <person name="Schaack S."/>
            <person name="Shapiro H."/>
            <person name="Shiga Y."/>
            <person name="Skalitzky C."/>
            <person name="Smith Z."/>
            <person name="Souvorov A."/>
            <person name="Sung W."/>
            <person name="Tang Z."/>
            <person name="Tsuchiya D."/>
            <person name="Tu H."/>
            <person name="Vos H."/>
            <person name="Wang M."/>
            <person name="Wolf Y.I."/>
            <person name="Yamagata H."/>
            <person name="Yamada T."/>
            <person name="Ye Y."/>
            <person name="Shaw J.R."/>
            <person name="Andrews J."/>
            <person name="Crease T.J."/>
            <person name="Tang H."/>
            <person name="Lucas S.M."/>
            <person name="Robertson H.M."/>
            <person name="Bork P."/>
            <person name="Koonin E.V."/>
            <person name="Zdobnov E.M."/>
            <person name="Grigoriev I.V."/>
            <person name="Lynch M."/>
            <person name="Boore J.L."/>
        </authorList>
    </citation>
    <scope>NUCLEOTIDE SEQUENCE [LARGE SCALE GENOMIC DNA]</scope>
</reference>
<gene>
    <name evidence="1" type="ORF">DAPPUDRAFT_267504</name>
</gene>
<organism evidence="1 2">
    <name type="scientific">Daphnia pulex</name>
    <name type="common">Water flea</name>
    <dbReference type="NCBI Taxonomy" id="6669"/>
    <lineage>
        <taxon>Eukaryota</taxon>
        <taxon>Metazoa</taxon>
        <taxon>Ecdysozoa</taxon>
        <taxon>Arthropoda</taxon>
        <taxon>Crustacea</taxon>
        <taxon>Branchiopoda</taxon>
        <taxon>Diplostraca</taxon>
        <taxon>Cladocera</taxon>
        <taxon>Anomopoda</taxon>
        <taxon>Daphniidae</taxon>
        <taxon>Daphnia</taxon>
    </lineage>
</organism>
<dbReference type="KEGG" id="dpx:DAPPUDRAFT_267504"/>
<dbReference type="HOGENOM" id="CLU_1972697_0_0_1"/>
<keyword evidence="2" id="KW-1185">Reference proteome</keyword>